<organism evidence="2 3">
    <name type="scientific">Candidatus Haliotispira prima</name>
    <dbReference type="NCBI Taxonomy" id="3034016"/>
    <lineage>
        <taxon>Bacteria</taxon>
        <taxon>Pseudomonadati</taxon>
        <taxon>Spirochaetota</taxon>
        <taxon>Spirochaetia</taxon>
        <taxon>Spirochaetales</taxon>
        <taxon>Spirochaetaceae</taxon>
        <taxon>Candidatus Haliotispira</taxon>
    </lineage>
</organism>
<dbReference type="InterPro" id="IPR027417">
    <property type="entry name" value="P-loop_NTPase"/>
</dbReference>
<evidence type="ECO:0000259" key="1">
    <source>
        <dbReference type="Pfam" id="PF13401"/>
    </source>
</evidence>
<accession>A0ABY8MHG9</accession>
<dbReference type="Proteomes" id="UP001228690">
    <property type="component" value="Chromosome"/>
</dbReference>
<dbReference type="Pfam" id="PF13401">
    <property type="entry name" value="AAA_22"/>
    <property type="match status" value="1"/>
</dbReference>
<protein>
    <submittedName>
        <fullName evidence="2">AAA family ATPase</fullName>
    </submittedName>
</protein>
<dbReference type="InterPro" id="IPR049945">
    <property type="entry name" value="AAA_22"/>
</dbReference>
<evidence type="ECO:0000313" key="3">
    <source>
        <dbReference type="Proteomes" id="UP001228690"/>
    </source>
</evidence>
<reference evidence="2 3" key="1">
    <citation type="submission" date="2023-04" db="EMBL/GenBank/DDBJ databases">
        <title>Spirochaete genome identified in red abalone sample constitutes a novel genus.</title>
        <authorList>
            <person name="Sharma S.P."/>
            <person name="Purcell C.M."/>
            <person name="Hyde J.R."/>
            <person name="Severin A.J."/>
        </authorList>
    </citation>
    <scope>NUCLEOTIDE SEQUENCE [LARGE SCALE GENOMIC DNA]</scope>
    <source>
        <strain evidence="2 3">SP-2023</strain>
    </source>
</reference>
<proteinExistence type="predicted"/>
<dbReference type="InterPro" id="IPR052026">
    <property type="entry name" value="ExeA_AAA_ATPase_DNA-bind"/>
</dbReference>
<sequence length="283" mass="31315">MNITQEALKAFGLSRNPFQGEIQSAKDVFYSVEHLYVKNTLEQAARLPGCLTAVVGEVGSGKTTVKNNFIEQSETDGVTVIQPFMLDKTKLAVPHLEEAIVWALNPEAKLFRSREARNRQLAKMLQASTKAGGRHVLIIEEAQDLSAMVLKVLKRLVEIKTGNKSCISVVMIGQPELLRRLDASRNYHLRELINRTTVAEIAPLQTDKEIRQYLELKFSNCRGLFGCDAYSAILDVLSESQNKRRHSAAYPLAINNLVAAALNSAAELGLDIVSADVLRATKK</sequence>
<dbReference type="RefSeq" id="WP_326927645.1">
    <property type="nucleotide sequence ID" value="NZ_CP123443.1"/>
</dbReference>
<dbReference type="Gene3D" id="3.40.50.300">
    <property type="entry name" value="P-loop containing nucleotide triphosphate hydrolases"/>
    <property type="match status" value="1"/>
</dbReference>
<name>A0ABY8MHG9_9SPIO</name>
<feature type="domain" description="ORC1/DEAH AAA+ ATPase" evidence="1">
    <location>
        <begin position="52"/>
        <end position="181"/>
    </location>
</feature>
<dbReference type="PANTHER" id="PTHR35894:SF1">
    <property type="entry name" value="PHOSPHORIBULOKINASE _ URIDINE KINASE FAMILY"/>
    <property type="match status" value="1"/>
</dbReference>
<dbReference type="EMBL" id="CP123443">
    <property type="protein sequence ID" value="WGK69462.1"/>
    <property type="molecule type" value="Genomic_DNA"/>
</dbReference>
<dbReference type="SUPFAM" id="SSF52540">
    <property type="entry name" value="P-loop containing nucleoside triphosphate hydrolases"/>
    <property type="match status" value="1"/>
</dbReference>
<dbReference type="PANTHER" id="PTHR35894">
    <property type="entry name" value="GENERAL SECRETION PATHWAY PROTEIN A-RELATED"/>
    <property type="match status" value="1"/>
</dbReference>
<evidence type="ECO:0000313" key="2">
    <source>
        <dbReference type="EMBL" id="WGK69462.1"/>
    </source>
</evidence>
<gene>
    <name evidence="2" type="ORF">P0082_00980</name>
</gene>
<keyword evidence="3" id="KW-1185">Reference proteome</keyword>